<evidence type="ECO:0000313" key="3">
    <source>
        <dbReference type="EMBL" id="TLX45777.1"/>
    </source>
</evidence>
<dbReference type="PANTHER" id="PTHR34220:SF7">
    <property type="entry name" value="SENSOR HISTIDINE KINASE YPDA"/>
    <property type="match status" value="1"/>
</dbReference>
<dbReference type="EMBL" id="PPSW01000028">
    <property type="protein sequence ID" value="TLX45777.1"/>
    <property type="molecule type" value="Genomic_DNA"/>
</dbReference>
<comment type="caution">
    <text evidence="3">The sequence shown here is derived from an EMBL/GenBank/DDBJ whole genome shotgun (WGS) entry which is preliminary data.</text>
</comment>
<evidence type="ECO:0000259" key="2">
    <source>
        <dbReference type="Pfam" id="PF06580"/>
    </source>
</evidence>
<feature type="transmembrane region" description="Helical" evidence="1">
    <location>
        <begin position="51"/>
        <end position="73"/>
    </location>
</feature>
<dbReference type="GO" id="GO:0000155">
    <property type="term" value="F:phosphorelay sensor kinase activity"/>
    <property type="evidence" value="ECO:0007669"/>
    <property type="project" value="InterPro"/>
</dbReference>
<keyword evidence="1" id="KW-0812">Transmembrane</keyword>
<dbReference type="PANTHER" id="PTHR34220">
    <property type="entry name" value="SENSOR HISTIDINE KINASE YPDA"/>
    <property type="match status" value="1"/>
</dbReference>
<accession>A0A5R9Q056</accession>
<evidence type="ECO:0000256" key="1">
    <source>
        <dbReference type="SAM" id="Phobius"/>
    </source>
</evidence>
<organism evidence="3 4">
    <name type="scientific">Pseudoalteromonas phenolica</name>
    <dbReference type="NCBI Taxonomy" id="161398"/>
    <lineage>
        <taxon>Bacteria</taxon>
        <taxon>Pseudomonadati</taxon>
        <taxon>Pseudomonadota</taxon>
        <taxon>Gammaproteobacteria</taxon>
        <taxon>Alteromonadales</taxon>
        <taxon>Pseudoalteromonadaceae</taxon>
        <taxon>Pseudoalteromonas</taxon>
    </lineage>
</organism>
<dbReference type="AlphaFoldDB" id="A0A5R9Q056"/>
<feature type="domain" description="Signal transduction histidine kinase internal region" evidence="2">
    <location>
        <begin position="214"/>
        <end position="292"/>
    </location>
</feature>
<dbReference type="Proteomes" id="UP000309186">
    <property type="component" value="Unassembled WGS sequence"/>
</dbReference>
<protein>
    <recommendedName>
        <fullName evidence="2">Signal transduction histidine kinase internal region domain-containing protein</fullName>
    </recommendedName>
</protein>
<reference evidence="3 4" key="1">
    <citation type="submission" date="2018-01" db="EMBL/GenBank/DDBJ databases">
        <title>Co-occurrence of chitin degradation, pigmentation and bioactivity in marine Pseudoalteromonas.</title>
        <authorList>
            <person name="Paulsen S."/>
            <person name="Gram L."/>
            <person name="Machado H."/>
        </authorList>
    </citation>
    <scope>NUCLEOTIDE SEQUENCE [LARGE SCALE GENOMIC DNA]</scope>
    <source>
        <strain evidence="3 4">S3663</strain>
    </source>
</reference>
<feature type="transmembrane region" description="Helical" evidence="1">
    <location>
        <begin position="85"/>
        <end position="105"/>
    </location>
</feature>
<dbReference type="OrthoDB" id="2514702at2"/>
<feature type="transmembrane region" description="Helical" evidence="1">
    <location>
        <begin position="177"/>
        <end position="197"/>
    </location>
</feature>
<dbReference type="InterPro" id="IPR036890">
    <property type="entry name" value="HATPase_C_sf"/>
</dbReference>
<proteinExistence type="predicted"/>
<name>A0A5R9Q056_9GAMM</name>
<gene>
    <name evidence="3" type="ORF">C1E24_16940</name>
</gene>
<evidence type="ECO:0000313" key="4">
    <source>
        <dbReference type="Proteomes" id="UP000309186"/>
    </source>
</evidence>
<dbReference type="Pfam" id="PF06580">
    <property type="entry name" value="His_kinase"/>
    <property type="match status" value="1"/>
</dbReference>
<keyword evidence="1" id="KW-0472">Membrane</keyword>
<dbReference type="GO" id="GO:0016020">
    <property type="term" value="C:membrane"/>
    <property type="evidence" value="ECO:0007669"/>
    <property type="project" value="InterPro"/>
</dbReference>
<dbReference type="SUPFAM" id="SSF55874">
    <property type="entry name" value="ATPase domain of HSP90 chaperone/DNA topoisomerase II/histidine kinase"/>
    <property type="match status" value="1"/>
</dbReference>
<dbReference type="Gene3D" id="3.30.565.10">
    <property type="entry name" value="Histidine kinase-like ATPase, C-terminal domain"/>
    <property type="match status" value="1"/>
</dbReference>
<sequence length="401" mass="45976">MLTQWVWGLAVWVTMIHCLFQFFQSSKLVMKTRMGTIHRIETRSIVPMKKYWLCQLAAFIAILALNSSILATIDFSEFTSQQISSLFIRALLTSSFFILFSHLVIRNGGQWFARKRGMKRPTLPILLLVSVVAAALYHLSYEFVVQTVAPSGLPSDEVSMQVQGSKIEFHENKRVEWIAIFVKCSMYWLWSGCYLAVIARREKRMLKTQLKEQQLASLQNQINPHFLFNSLNTIRGMIYQDQDKAAEIVTQLSELFRYNLTTDLRTHVSVEDEWQICENYLAIEQVRFGERLKVHFDCPQNLLKATLPSMSLLTLVENAVKHGIAHLPNGGELQIHVTEREGKVLVQVINPFDATRTKSGTQLGLANIQSRLELMFGQQAKLLISQERQEFKAIMEVPHAA</sequence>
<feature type="transmembrane region" description="Helical" evidence="1">
    <location>
        <begin position="125"/>
        <end position="144"/>
    </location>
</feature>
<dbReference type="InterPro" id="IPR050640">
    <property type="entry name" value="Bact_2-comp_sensor_kinase"/>
</dbReference>
<feature type="transmembrane region" description="Helical" evidence="1">
    <location>
        <begin position="6"/>
        <end position="30"/>
    </location>
</feature>
<keyword evidence="1" id="KW-1133">Transmembrane helix</keyword>
<dbReference type="InterPro" id="IPR010559">
    <property type="entry name" value="Sig_transdc_His_kin_internal"/>
</dbReference>